<evidence type="ECO:0000256" key="5">
    <source>
        <dbReference type="ARBA" id="ARBA00023136"/>
    </source>
</evidence>
<dbReference type="InterPro" id="IPR004477">
    <property type="entry name" value="ComEC_N"/>
</dbReference>
<feature type="transmembrane region" description="Helical" evidence="6">
    <location>
        <begin position="430"/>
        <end position="451"/>
    </location>
</feature>
<dbReference type="Pfam" id="PF13567">
    <property type="entry name" value="DUF4131"/>
    <property type="match status" value="1"/>
</dbReference>
<dbReference type="PANTHER" id="PTHR30619">
    <property type="entry name" value="DNA INTERNALIZATION/COMPETENCE PROTEIN COMEC/REC2"/>
    <property type="match status" value="1"/>
</dbReference>
<keyword evidence="9" id="KW-1185">Reference proteome</keyword>
<proteinExistence type="predicted"/>
<dbReference type="CDD" id="cd07731">
    <property type="entry name" value="ComA-like_MBL-fold"/>
    <property type="match status" value="1"/>
</dbReference>
<reference evidence="8" key="1">
    <citation type="journal article" date="2021" name="Microb. Physiol.">
        <title>Proteogenomic Insights into the Physiology of Marine, Sulfate-Reducing, Filamentous Desulfonema limicola and Desulfonema magnum.</title>
        <authorList>
            <person name="Schnaars V."/>
            <person name="Wohlbrand L."/>
            <person name="Scheve S."/>
            <person name="Hinrichs C."/>
            <person name="Reinhardt R."/>
            <person name="Rabus R."/>
        </authorList>
    </citation>
    <scope>NUCLEOTIDE SEQUENCE</scope>
    <source>
        <strain evidence="8">5ac10</strain>
    </source>
</reference>
<dbReference type="Pfam" id="PF00753">
    <property type="entry name" value="Lactamase_B"/>
    <property type="match status" value="1"/>
</dbReference>
<dbReference type="Proteomes" id="UP000663720">
    <property type="component" value="Chromosome"/>
</dbReference>
<dbReference type="InterPro" id="IPR035681">
    <property type="entry name" value="ComA-like_MBL"/>
</dbReference>
<dbReference type="SUPFAM" id="SSF56281">
    <property type="entry name" value="Metallo-hydrolase/oxidoreductase"/>
    <property type="match status" value="1"/>
</dbReference>
<sequence>MADNHIYRPLIPLVSVFMAGISAGSTFPGYAKWSIYLICITCILIFSCIKKQKNCIFPPLALLFALGYLCLQQWTAPVFPDNHVTKFADLKKYTITGIINTVPYNDSIYIRFIIDTQTIENNPVSGLIQVTIPYDNNKKYPDISIGDKVLFQGKIRPVRNFNNPGRFNYEQYMAFKNLWCTCYAPKNTFKILEHKTKTRLKQKIENSRKAVSGLIEKAAQSRQAQAVLNALIIGDQNKISHDLRKDFNKAGISHLLAISGLHIGIISLIAFIFFQWLLSKSEYCLWNALTQKGTAILCLIPVIAYAVISGMSFATQRAVIMVFICMAALYFTRETNLLNNLAAAAMIILIINPPAFFSISFQLSFSAVLTISYGFPKLYKPERLINLKYFPVIKKIISLIIVSLLAILGTLPLTMFYFNQLSITGLISNLIFIPLIGFIVVPLGLLSVFLFPFFKQAAFFIININADFLSWILKIVSWFANYIPGYTSTITPSILEIWIYYLFLWAVLTLIPCTKSDKSPNKQADRLVLKKTAQILLILTASAGILDTGYWIYQRFAHKDIRITIIDVGQGNAILADMPGGKCMLIDGGGFYNNSVFDTGERIVAPFLWSKKIKTIDTIILSHPDTDHMNGLLYIADNFNVKTLITNGETKDTEAWKKFMEIIKKHNINMPDFQNIPRSWEIADVKFKILYPPYNFHINETWQKKSNNKSLVIKLIFKQISILFPGDVEARAEQELTAINQDSLKSTIMIAPHHGSKTSSSDLLLDHVSPEIIIISAGWKNRFNCPHDSVLEKYKNRGIQVFGTNLNGAVSISWDSKKFNIKPYKSANFF</sequence>
<evidence type="ECO:0000313" key="8">
    <source>
        <dbReference type="EMBL" id="QTA78528.1"/>
    </source>
</evidence>
<feature type="transmembrane region" description="Helical" evidence="6">
    <location>
        <begin position="458"/>
        <end position="477"/>
    </location>
</feature>
<evidence type="ECO:0000256" key="4">
    <source>
        <dbReference type="ARBA" id="ARBA00022989"/>
    </source>
</evidence>
<keyword evidence="4 6" id="KW-1133">Transmembrane helix</keyword>
<dbReference type="PANTHER" id="PTHR30619:SF1">
    <property type="entry name" value="RECOMBINATION PROTEIN 2"/>
    <property type="match status" value="1"/>
</dbReference>
<evidence type="ECO:0000256" key="2">
    <source>
        <dbReference type="ARBA" id="ARBA00022475"/>
    </source>
</evidence>
<feature type="transmembrane region" description="Helical" evidence="6">
    <location>
        <begin position="33"/>
        <end position="49"/>
    </location>
</feature>
<organism evidence="8 9">
    <name type="scientific">Desulfonema limicola</name>
    <dbReference type="NCBI Taxonomy" id="45656"/>
    <lineage>
        <taxon>Bacteria</taxon>
        <taxon>Pseudomonadati</taxon>
        <taxon>Thermodesulfobacteriota</taxon>
        <taxon>Desulfobacteria</taxon>
        <taxon>Desulfobacterales</taxon>
        <taxon>Desulfococcaceae</taxon>
        <taxon>Desulfonema</taxon>
    </lineage>
</organism>
<dbReference type="RefSeq" id="WP_207690368.1">
    <property type="nucleotide sequence ID" value="NZ_CP061799.1"/>
</dbReference>
<dbReference type="EMBL" id="CP061799">
    <property type="protein sequence ID" value="QTA78528.1"/>
    <property type="molecule type" value="Genomic_DNA"/>
</dbReference>
<evidence type="ECO:0000313" key="9">
    <source>
        <dbReference type="Proteomes" id="UP000663720"/>
    </source>
</evidence>
<evidence type="ECO:0000256" key="6">
    <source>
        <dbReference type="SAM" id="Phobius"/>
    </source>
</evidence>
<dbReference type="GO" id="GO:0005886">
    <property type="term" value="C:plasma membrane"/>
    <property type="evidence" value="ECO:0007669"/>
    <property type="project" value="UniProtKB-SubCell"/>
</dbReference>
<evidence type="ECO:0000259" key="7">
    <source>
        <dbReference type="SMART" id="SM00849"/>
    </source>
</evidence>
<dbReference type="InterPro" id="IPR036866">
    <property type="entry name" value="RibonucZ/Hydroxyglut_hydro"/>
</dbReference>
<dbReference type="InterPro" id="IPR001279">
    <property type="entry name" value="Metallo-B-lactamas"/>
</dbReference>
<dbReference type="Pfam" id="PF03772">
    <property type="entry name" value="Competence"/>
    <property type="match status" value="1"/>
</dbReference>
<dbReference type="InterPro" id="IPR025405">
    <property type="entry name" value="DUF4131"/>
</dbReference>
<dbReference type="NCBIfam" id="TIGR00360">
    <property type="entry name" value="ComEC_N-term"/>
    <property type="match status" value="1"/>
</dbReference>
<feature type="transmembrane region" description="Helical" evidence="6">
    <location>
        <begin position="289"/>
        <end position="308"/>
    </location>
</feature>
<dbReference type="InterPro" id="IPR004797">
    <property type="entry name" value="Competence_ComEC/Rec2"/>
</dbReference>
<dbReference type="InterPro" id="IPR052159">
    <property type="entry name" value="Competence_DNA_uptake"/>
</dbReference>
<feature type="transmembrane region" description="Helical" evidence="6">
    <location>
        <begin position="396"/>
        <end position="418"/>
    </location>
</feature>
<comment type="subcellular location">
    <subcellularLocation>
        <location evidence="1">Cell membrane</location>
        <topology evidence="1">Multi-pass membrane protein</topology>
    </subcellularLocation>
</comment>
<dbReference type="GO" id="GO:0030420">
    <property type="term" value="P:establishment of competence for transformation"/>
    <property type="evidence" value="ECO:0007669"/>
    <property type="project" value="InterPro"/>
</dbReference>
<keyword evidence="5 6" id="KW-0472">Membrane</keyword>
<keyword evidence="2" id="KW-1003">Cell membrane</keyword>
<dbReference type="SMART" id="SM00849">
    <property type="entry name" value="Lactamase_B"/>
    <property type="match status" value="1"/>
</dbReference>
<evidence type="ECO:0000256" key="1">
    <source>
        <dbReference type="ARBA" id="ARBA00004651"/>
    </source>
</evidence>
<name>A0A975B4B4_9BACT</name>
<feature type="transmembrane region" description="Helical" evidence="6">
    <location>
        <begin position="344"/>
        <end position="375"/>
    </location>
</feature>
<feature type="transmembrane region" description="Helical" evidence="6">
    <location>
        <begin position="255"/>
        <end position="277"/>
    </location>
</feature>
<dbReference type="AlphaFoldDB" id="A0A975B4B4"/>
<feature type="transmembrane region" description="Helical" evidence="6">
    <location>
        <begin position="497"/>
        <end position="514"/>
    </location>
</feature>
<dbReference type="KEGG" id="dli:dnl_07520"/>
<evidence type="ECO:0000256" key="3">
    <source>
        <dbReference type="ARBA" id="ARBA00022692"/>
    </source>
</evidence>
<dbReference type="NCBIfam" id="TIGR00361">
    <property type="entry name" value="ComEC_Rec2"/>
    <property type="match status" value="1"/>
</dbReference>
<feature type="transmembrane region" description="Helical" evidence="6">
    <location>
        <begin position="535"/>
        <end position="553"/>
    </location>
</feature>
<protein>
    <submittedName>
        <fullName evidence="8">DNA internalization-related competence protein, ComEC/Rec2-like</fullName>
    </submittedName>
</protein>
<accession>A0A975B4B4</accession>
<feature type="domain" description="Metallo-beta-lactamase" evidence="7">
    <location>
        <begin position="570"/>
        <end position="779"/>
    </location>
</feature>
<dbReference type="Gene3D" id="3.60.15.10">
    <property type="entry name" value="Ribonuclease Z/Hydroxyacylglutathione hydrolase-like"/>
    <property type="match status" value="1"/>
</dbReference>
<keyword evidence="3 6" id="KW-0812">Transmembrane</keyword>
<gene>
    <name evidence="8" type="ORF">dnl_07520</name>
</gene>